<dbReference type="SUPFAM" id="SSF53300">
    <property type="entry name" value="vWA-like"/>
    <property type="match status" value="1"/>
</dbReference>
<dbReference type="InterPro" id="IPR050458">
    <property type="entry name" value="LolB"/>
</dbReference>
<evidence type="ECO:0000313" key="2">
    <source>
        <dbReference type="EMBL" id="OBX59531.1"/>
    </source>
</evidence>
<dbReference type="InterPro" id="IPR002035">
    <property type="entry name" value="VWF_A"/>
</dbReference>
<dbReference type="EMBL" id="LZMS01000106">
    <property type="protein sequence ID" value="OBX59531.1"/>
    <property type="molecule type" value="Genomic_DNA"/>
</dbReference>
<proteinExistence type="predicted"/>
<reference evidence="2 3" key="1">
    <citation type="submission" date="2016-06" db="EMBL/GenBank/DDBJ databases">
        <title>Draft genome of Moraxella lacunata CCUG 57757A.</title>
        <authorList>
            <person name="Salva-Serra F."/>
            <person name="Engstrom-Jakobsson H."/>
            <person name="Thorell K."/>
            <person name="Gonzales-Siles L."/>
            <person name="Karlsson R."/>
            <person name="Boulund F."/>
            <person name="Engstrand L."/>
            <person name="Kristiansson E."/>
            <person name="Moore E."/>
        </authorList>
    </citation>
    <scope>NUCLEOTIDE SEQUENCE [LARGE SCALE GENOMIC DNA]</scope>
    <source>
        <strain evidence="2 3">CCUG 57757A</strain>
    </source>
</reference>
<dbReference type="AlphaFoldDB" id="A0A1B8PVI0"/>
<dbReference type="PANTHER" id="PTHR30634">
    <property type="entry name" value="OUTER MEMBRANE LOLAB LIPOPROTEIN INSERTION APPARATUS"/>
    <property type="match status" value="1"/>
</dbReference>
<name>A0A1B8PVI0_MORLA</name>
<dbReference type="SMART" id="SM00327">
    <property type="entry name" value="VWA"/>
    <property type="match status" value="1"/>
</dbReference>
<dbReference type="PANTHER" id="PTHR30634:SF16">
    <property type="entry name" value="OUTER-MEMBRANE LIPOPROTEIN LOLB"/>
    <property type="match status" value="1"/>
</dbReference>
<comment type="caution">
    <text evidence="2">The sequence shown here is derived from an EMBL/GenBank/DDBJ whole genome shotgun (WGS) entry which is preliminary data.</text>
</comment>
<feature type="domain" description="VWFA" evidence="1">
    <location>
        <begin position="222"/>
        <end position="381"/>
    </location>
</feature>
<evidence type="ECO:0000259" key="1">
    <source>
        <dbReference type="SMART" id="SM00327"/>
    </source>
</evidence>
<protein>
    <submittedName>
        <fullName evidence="2">VWA containing CoxE family protein</fullName>
    </submittedName>
</protein>
<dbReference type="InterPro" id="IPR008912">
    <property type="entry name" value="Uncharacterised_CoxE"/>
</dbReference>
<accession>A0A1B8PVI0</accession>
<dbReference type="InterPro" id="IPR036465">
    <property type="entry name" value="vWFA_dom_sf"/>
</dbReference>
<gene>
    <name evidence="2" type="ORF">A9309_11295</name>
</gene>
<organism evidence="2 3">
    <name type="scientific">Moraxella lacunata</name>
    <dbReference type="NCBI Taxonomy" id="477"/>
    <lineage>
        <taxon>Bacteria</taxon>
        <taxon>Pseudomonadati</taxon>
        <taxon>Pseudomonadota</taxon>
        <taxon>Gammaproteobacteria</taxon>
        <taxon>Moraxellales</taxon>
        <taxon>Moraxellaceae</taxon>
        <taxon>Moraxella</taxon>
    </lineage>
</organism>
<dbReference type="Proteomes" id="UP000092607">
    <property type="component" value="Unassembled WGS sequence"/>
</dbReference>
<evidence type="ECO:0000313" key="3">
    <source>
        <dbReference type="Proteomes" id="UP000092607"/>
    </source>
</evidence>
<sequence>MNTSDCDTADYDNARRWRLILGRYADDALNNANLSAGELKLERCLDYLYRHEYQRRGIKQGNRQNGIGGGLESSQLSAINWLNQSRKLFPKSTFERMQNHALERYQMTDILKKAENIKALEPNPATAKALLSLRGHLNQETKEAIKELIGKVVQEIMQKIRPNFIQALSGRRNRFSYSLIKHSQNFDYKKTIRHNLKNYNPDSGQLIIERTFFNSRVQKHLEWEVILCVDQSGSMSDSIMYASVCASILASLPSVATHLVVFDTQVVDLSHMAHDPVEVLLTIQLGGGTLIGQAIDYCAKKITNPRRSILIVISDFEEGGSLAHLYKSISKLNEQGTKLLGLAALDNNANPCYDPYVANELSSRGMNIGAMTPEHLATWLGDVMN</sequence>
<dbReference type="Pfam" id="PF05762">
    <property type="entry name" value="VWA_CoxE"/>
    <property type="match status" value="1"/>
</dbReference>
<dbReference type="Gene3D" id="3.40.50.410">
    <property type="entry name" value="von Willebrand factor, type A domain"/>
    <property type="match status" value="1"/>
</dbReference>